<evidence type="ECO:0000313" key="2">
    <source>
        <dbReference type="EMBL" id="TFY79350.1"/>
    </source>
</evidence>
<comment type="caution">
    <text evidence="2">The sequence shown here is derived from an EMBL/GenBank/DDBJ whole genome shotgun (WGS) entry which is preliminary data.</text>
</comment>
<gene>
    <name evidence="2" type="ORF">EWM64_g4662</name>
</gene>
<sequence>MPTRNSGSLRLRLPSRSSSRKLASSGPATLRTPHKPGMAQAAAAVYPTPPPSAKSVVANFTFSPALDDGSDSYTSEDNWEAASARSRRSVSSSREHMDCFGASPVISETCPAKRPSDSDEESDGPFHYDILLSSDECMSADSSSLVALLPPALRRLPSHCVSITPLPSSPPEDASVASRRFSLVRTETSEGTVFTREIGDAQGKRWSIRVPARGLPQDMLAILDELEQLATEFTDKPTPSPSLRIPRIVVTQSQSLDSIRKMANALEHEKPRSPGLLRPPSPISDDDDADEYESKSGSVPFPASSVSVESIASNSAAGQCARTQRPPLQGSKPRESTTPNKPACNFQSNRSPIDAKPASAPMSANIPSMPSESSLPYIYLPDIRREGVEGVNTLRQCYHERRASRPTSG</sequence>
<feature type="compositionally biased region" description="Polar residues" evidence="1">
    <location>
        <begin position="336"/>
        <end position="351"/>
    </location>
</feature>
<dbReference type="OrthoDB" id="3254051at2759"/>
<feature type="compositionally biased region" description="Low complexity" evidence="1">
    <location>
        <begin position="303"/>
        <end position="317"/>
    </location>
</feature>
<name>A0A4Y9ZYT5_9AGAM</name>
<organism evidence="2 3">
    <name type="scientific">Hericium alpestre</name>
    <dbReference type="NCBI Taxonomy" id="135208"/>
    <lineage>
        <taxon>Eukaryota</taxon>
        <taxon>Fungi</taxon>
        <taxon>Dikarya</taxon>
        <taxon>Basidiomycota</taxon>
        <taxon>Agaricomycotina</taxon>
        <taxon>Agaricomycetes</taxon>
        <taxon>Russulales</taxon>
        <taxon>Hericiaceae</taxon>
        <taxon>Hericium</taxon>
    </lineage>
</organism>
<proteinExistence type="predicted"/>
<dbReference type="Proteomes" id="UP000298061">
    <property type="component" value="Unassembled WGS sequence"/>
</dbReference>
<feature type="compositionally biased region" description="Low complexity" evidence="1">
    <location>
        <begin position="1"/>
        <end position="28"/>
    </location>
</feature>
<feature type="region of interest" description="Disordered" evidence="1">
    <location>
        <begin position="66"/>
        <end position="95"/>
    </location>
</feature>
<feature type="region of interest" description="Disordered" evidence="1">
    <location>
        <begin position="1"/>
        <end position="50"/>
    </location>
</feature>
<feature type="region of interest" description="Disordered" evidence="1">
    <location>
        <begin position="267"/>
        <end position="372"/>
    </location>
</feature>
<feature type="compositionally biased region" description="Low complexity" evidence="1">
    <location>
        <begin position="81"/>
        <end position="92"/>
    </location>
</feature>
<dbReference type="EMBL" id="SFCI01000516">
    <property type="protein sequence ID" value="TFY79350.1"/>
    <property type="molecule type" value="Genomic_DNA"/>
</dbReference>
<feature type="region of interest" description="Disordered" evidence="1">
    <location>
        <begin position="106"/>
        <end position="125"/>
    </location>
</feature>
<reference evidence="2 3" key="1">
    <citation type="submission" date="2019-02" db="EMBL/GenBank/DDBJ databases">
        <title>Genome sequencing of the rare red list fungi Hericium alpestre (H. flagellum).</title>
        <authorList>
            <person name="Buettner E."/>
            <person name="Kellner H."/>
        </authorList>
    </citation>
    <scope>NUCLEOTIDE SEQUENCE [LARGE SCALE GENOMIC DNA]</scope>
    <source>
        <strain evidence="2 3">DSM 108284</strain>
    </source>
</reference>
<keyword evidence="3" id="KW-1185">Reference proteome</keyword>
<accession>A0A4Y9ZYT5</accession>
<evidence type="ECO:0000256" key="1">
    <source>
        <dbReference type="SAM" id="MobiDB-lite"/>
    </source>
</evidence>
<protein>
    <submittedName>
        <fullName evidence="2">Uncharacterized protein</fullName>
    </submittedName>
</protein>
<evidence type="ECO:0000313" key="3">
    <source>
        <dbReference type="Proteomes" id="UP000298061"/>
    </source>
</evidence>
<dbReference type="AlphaFoldDB" id="A0A4Y9ZYT5"/>